<proteinExistence type="predicted"/>
<protein>
    <submittedName>
        <fullName evidence="1">Uncharacterized protein</fullName>
    </submittedName>
</protein>
<gene>
    <name evidence="1" type="ORF">AB3G34_05100</name>
</gene>
<dbReference type="EMBL" id="CP165625">
    <property type="protein sequence ID" value="XDU96488.1"/>
    <property type="molecule type" value="Genomic_DNA"/>
</dbReference>
<reference evidence="1" key="1">
    <citation type="submission" date="2024-07" db="EMBL/GenBank/DDBJ databases">
        <authorList>
            <person name="Biller S.J."/>
        </authorList>
    </citation>
    <scope>NUCLEOTIDE SEQUENCE</scope>
    <source>
        <strain evidence="1">WC2409</strain>
    </source>
</reference>
<name>A0AB39W5Y8_9FLAO</name>
<accession>A0AB39W5Y8</accession>
<evidence type="ECO:0000313" key="1">
    <source>
        <dbReference type="EMBL" id="XDU96488.1"/>
    </source>
</evidence>
<organism evidence="1">
    <name type="scientific">Flavobacterium sp. WC2409</name>
    <dbReference type="NCBI Taxonomy" id="3234139"/>
    <lineage>
        <taxon>Bacteria</taxon>
        <taxon>Pseudomonadati</taxon>
        <taxon>Bacteroidota</taxon>
        <taxon>Flavobacteriia</taxon>
        <taxon>Flavobacteriales</taxon>
        <taxon>Flavobacteriaceae</taxon>
        <taxon>Flavobacterium</taxon>
    </lineage>
</organism>
<dbReference type="AlphaFoldDB" id="A0AB39W5Y8"/>
<dbReference type="RefSeq" id="WP_369753648.1">
    <property type="nucleotide sequence ID" value="NZ_CP165625.1"/>
</dbReference>
<sequence length="69" mass="7960">MKSKITKYYADLKGRDSYGKFLIRIQTDFSQFILETSNGDAYIDIDKSELKEIRDFITELLGDTDQADA</sequence>